<dbReference type="AlphaFoldDB" id="A0A0B6Z2R1"/>
<feature type="non-terminal residue" evidence="3">
    <location>
        <position position="1"/>
    </location>
</feature>
<feature type="domain" description="IRS-type PTB" evidence="2">
    <location>
        <begin position="4"/>
        <end position="44"/>
    </location>
</feature>
<gene>
    <name evidence="3" type="primary">ORF46275</name>
</gene>
<dbReference type="Pfam" id="PF02174">
    <property type="entry name" value="IRS"/>
    <property type="match status" value="1"/>
</dbReference>
<evidence type="ECO:0000259" key="2">
    <source>
        <dbReference type="Pfam" id="PF02174"/>
    </source>
</evidence>
<organism evidence="3">
    <name type="scientific">Arion vulgaris</name>
    <dbReference type="NCBI Taxonomy" id="1028688"/>
    <lineage>
        <taxon>Eukaryota</taxon>
        <taxon>Metazoa</taxon>
        <taxon>Spiralia</taxon>
        <taxon>Lophotrochozoa</taxon>
        <taxon>Mollusca</taxon>
        <taxon>Gastropoda</taxon>
        <taxon>Heterobranchia</taxon>
        <taxon>Euthyneura</taxon>
        <taxon>Panpulmonata</taxon>
        <taxon>Eupulmonata</taxon>
        <taxon>Stylommatophora</taxon>
        <taxon>Helicina</taxon>
        <taxon>Arionoidea</taxon>
        <taxon>Arionidae</taxon>
        <taxon>Arion</taxon>
    </lineage>
</organism>
<dbReference type="EMBL" id="HACG01015973">
    <property type="protein sequence ID" value="CEK62838.1"/>
    <property type="molecule type" value="Transcribed_RNA"/>
</dbReference>
<name>A0A0B6Z2R1_9EUPU</name>
<feature type="region of interest" description="Disordered" evidence="1">
    <location>
        <begin position="209"/>
        <end position="228"/>
    </location>
</feature>
<sequence length="228" mass="25846">LRWMRKFGFTSHTFFLFAGTRCKTGAGKFIFFTLEGKKIAQLLSLQAVQIADQGNKLGNEEVKPIHTRKDKDRRKDAECTEQKYIASPSYSNVKKEDLGKVDRKIHEQLLHRHGQPVTDGNETKGIHPYENVGRVVTSNEQRHNVATEKYNGLQSVSSGKNPVVFPPSNEEEEDYYNSGMYSHLNRNEPHFQENEYGMASAVAQLNFAGKGGLPKTKKVDSSKYEYVS</sequence>
<dbReference type="InterPro" id="IPR002404">
    <property type="entry name" value="IRS_PTB"/>
</dbReference>
<protein>
    <recommendedName>
        <fullName evidence="2">IRS-type PTB domain-containing protein</fullName>
    </recommendedName>
</protein>
<reference evidence="3" key="1">
    <citation type="submission" date="2014-12" db="EMBL/GenBank/DDBJ databases">
        <title>Insight into the proteome of Arion vulgaris.</title>
        <authorList>
            <person name="Aradska J."/>
            <person name="Bulat T."/>
            <person name="Smidak R."/>
            <person name="Sarate P."/>
            <person name="Gangsoo J."/>
            <person name="Sialana F."/>
            <person name="Bilban M."/>
            <person name="Lubec G."/>
        </authorList>
    </citation>
    <scope>NUCLEOTIDE SEQUENCE</scope>
    <source>
        <tissue evidence="3">Skin</tissue>
    </source>
</reference>
<proteinExistence type="predicted"/>
<feature type="compositionally biased region" description="Basic and acidic residues" evidence="1">
    <location>
        <begin position="217"/>
        <end position="228"/>
    </location>
</feature>
<evidence type="ECO:0000313" key="3">
    <source>
        <dbReference type="EMBL" id="CEK62838.1"/>
    </source>
</evidence>
<dbReference type="Gene3D" id="2.30.29.30">
    <property type="entry name" value="Pleckstrin-homology domain (PH domain)/Phosphotyrosine-binding domain (PTB)"/>
    <property type="match status" value="1"/>
</dbReference>
<dbReference type="SUPFAM" id="SSF50729">
    <property type="entry name" value="PH domain-like"/>
    <property type="match status" value="1"/>
</dbReference>
<dbReference type="InterPro" id="IPR011993">
    <property type="entry name" value="PH-like_dom_sf"/>
</dbReference>
<evidence type="ECO:0000256" key="1">
    <source>
        <dbReference type="SAM" id="MobiDB-lite"/>
    </source>
</evidence>
<accession>A0A0B6Z2R1</accession>